<evidence type="ECO:0000256" key="8">
    <source>
        <dbReference type="ARBA" id="ARBA00022448"/>
    </source>
</evidence>
<evidence type="ECO:0000256" key="18">
    <source>
        <dbReference type="SAM" id="MobiDB-lite"/>
    </source>
</evidence>
<organism evidence="22 23">
    <name type="scientific">Craurococcus roseus</name>
    <dbReference type="NCBI Taxonomy" id="77585"/>
    <lineage>
        <taxon>Bacteria</taxon>
        <taxon>Pseudomonadati</taxon>
        <taxon>Pseudomonadota</taxon>
        <taxon>Alphaproteobacteria</taxon>
        <taxon>Acetobacterales</taxon>
        <taxon>Acetobacteraceae</taxon>
        <taxon>Craurococcus</taxon>
    </lineage>
</organism>
<keyword evidence="8 17" id="KW-0813">Transport</keyword>
<evidence type="ECO:0000259" key="21">
    <source>
        <dbReference type="Pfam" id="PF05524"/>
    </source>
</evidence>
<evidence type="ECO:0000256" key="5">
    <source>
        <dbReference type="ARBA" id="ARBA00007837"/>
    </source>
</evidence>
<dbReference type="InterPro" id="IPR008731">
    <property type="entry name" value="PTS_EIN"/>
</dbReference>
<evidence type="ECO:0000256" key="2">
    <source>
        <dbReference type="ARBA" id="ARBA00001946"/>
    </source>
</evidence>
<dbReference type="RefSeq" id="WP_343897317.1">
    <property type="nucleotide sequence ID" value="NZ_BAAAFZ010000069.1"/>
</dbReference>
<evidence type="ECO:0000256" key="9">
    <source>
        <dbReference type="ARBA" id="ARBA00022490"/>
    </source>
</evidence>
<dbReference type="SUPFAM" id="SSF51621">
    <property type="entry name" value="Phosphoenolpyruvate/pyruvate domain"/>
    <property type="match status" value="1"/>
</dbReference>
<proteinExistence type="inferred from homology"/>
<keyword evidence="9 17" id="KW-0963">Cytoplasm</keyword>
<dbReference type="InterPro" id="IPR008279">
    <property type="entry name" value="PEP-util_enz_mobile_dom"/>
</dbReference>
<dbReference type="SUPFAM" id="SSF47831">
    <property type="entry name" value="Enzyme I of the PEP:sugar phosphotransferase system HPr-binding (sub)domain"/>
    <property type="match status" value="1"/>
</dbReference>
<evidence type="ECO:0000256" key="14">
    <source>
        <dbReference type="ARBA" id="ARBA00022777"/>
    </source>
</evidence>
<comment type="subcellular location">
    <subcellularLocation>
        <location evidence="4 17">Cytoplasm</location>
    </subcellularLocation>
</comment>
<dbReference type="InterPro" id="IPR036637">
    <property type="entry name" value="Phosphohistidine_dom_sf"/>
</dbReference>
<dbReference type="PIRSF" id="PIRSF000732">
    <property type="entry name" value="PTS_enzyme_I"/>
    <property type="match status" value="1"/>
</dbReference>
<protein>
    <recommendedName>
        <fullName evidence="7 17">Phosphoenolpyruvate-protein phosphotransferase</fullName>
        <ecNumber evidence="6 17">2.7.3.9</ecNumber>
    </recommendedName>
    <alternativeName>
        <fullName evidence="16 17">Phosphotransferase system, enzyme I</fullName>
    </alternativeName>
</protein>
<dbReference type="InterPro" id="IPR024692">
    <property type="entry name" value="PTS_EI"/>
</dbReference>
<feature type="region of interest" description="Disordered" evidence="18">
    <location>
        <begin position="1"/>
        <end position="38"/>
    </location>
</feature>
<keyword evidence="10 17" id="KW-0762">Sugar transport</keyword>
<evidence type="ECO:0000313" key="22">
    <source>
        <dbReference type="EMBL" id="GAA0599038.1"/>
    </source>
</evidence>
<evidence type="ECO:0000256" key="1">
    <source>
        <dbReference type="ARBA" id="ARBA00000683"/>
    </source>
</evidence>
<dbReference type="Gene3D" id="3.20.20.60">
    <property type="entry name" value="Phosphoenolpyruvate-binding domains"/>
    <property type="match status" value="1"/>
</dbReference>
<evidence type="ECO:0000256" key="11">
    <source>
        <dbReference type="ARBA" id="ARBA00022679"/>
    </source>
</evidence>
<dbReference type="PANTHER" id="PTHR46244">
    <property type="entry name" value="PHOSPHOENOLPYRUVATE-PROTEIN PHOSPHOTRANSFERASE"/>
    <property type="match status" value="1"/>
</dbReference>
<dbReference type="EC" id="2.7.3.9" evidence="6 17"/>
<dbReference type="InterPro" id="IPR036618">
    <property type="entry name" value="PtsI_HPr-bd_sf"/>
</dbReference>
<evidence type="ECO:0000256" key="17">
    <source>
        <dbReference type="PIRNR" id="PIRNR000732"/>
    </source>
</evidence>
<dbReference type="Gene3D" id="1.10.274.10">
    <property type="entry name" value="PtsI, HPr-binding domain"/>
    <property type="match status" value="1"/>
</dbReference>
<dbReference type="InterPro" id="IPR040442">
    <property type="entry name" value="Pyrv_kinase-like_dom_sf"/>
</dbReference>
<accession>A0ABN1FVZ8</accession>
<dbReference type="Pfam" id="PF00391">
    <property type="entry name" value="PEP-utilizers"/>
    <property type="match status" value="1"/>
</dbReference>
<comment type="catalytic activity">
    <reaction evidence="1 17">
        <text>L-histidyl-[protein] + phosphoenolpyruvate = N(pros)-phospho-L-histidyl-[protein] + pyruvate</text>
        <dbReference type="Rhea" id="RHEA:23880"/>
        <dbReference type="Rhea" id="RHEA-COMP:9745"/>
        <dbReference type="Rhea" id="RHEA-COMP:9746"/>
        <dbReference type="ChEBI" id="CHEBI:15361"/>
        <dbReference type="ChEBI" id="CHEBI:29979"/>
        <dbReference type="ChEBI" id="CHEBI:58702"/>
        <dbReference type="ChEBI" id="CHEBI:64837"/>
        <dbReference type="EC" id="2.7.3.9"/>
    </reaction>
</comment>
<sequence length="622" mass="66915">MRTERLEAKSSEHARRDGGKRDASAGPPRKGRETAFQGIPIAPGVAIGPLYDTAEMPAETPRRTIPAYAVEAERARLAEAVALSRKQLGKLKSKLALLPDEAQHELAPLLEAYVMMLGNSRLLRNARKRIESERLAAETAVLDESESIAAAILAAKDDDKGGLYRRAAEVREIARRLMRNLTATPFRSLKDVPEGSILVAEALTPADAALLDPSRIAGVATEEGGADGHTAIMLRALGIPSVLGCAGLTHDAARGVPAVLDGTTGTVVLWPGEAALERGRESLAAFARERAKLAKLRRLPAVTTDGETVELQANLEIPAELPLIAQAGAQGIGLLRTEFLFMNREDLPGEEAQLAAYTQIVEAMGDDPVTIRVLDWGGEKDMEAQNSGIAPTHGGPNPALGLRGLRLLLKRPELLEAQFAAILRVADRGNVRVLLPLVTNPAEVKQAREILERVARRLRRRGERLPERLPEVGVMIETPGAALAADAIALEADFFAIGTNDLAMYTLAVDRAEAEVSHLYDPLHPAVLRLMQFATEAALRLRMPVSVCGEMAGNPKLVPLLLGLGIRSFSMNAGSIPRVKQAVRALEIGDCARFARRVMEQSDPARIRELVTEFAEGVAAKV</sequence>
<dbReference type="Gene3D" id="3.50.30.10">
    <property type="entry name" value="Phosphohistidine domain"/>
    <property type="match status" value="1"/>
</dbReference>
<comment type="similarity">
    <text evidence="5 17">Belongs to the PEP-utilizing enzyme family.</text>
</comment>
<feature type="domain" description="PEP-utilising enzyme mobile" evidence="19">
    <location>
        <begin position="193"/>
        <end position="265"/>
    </location>
</feature>
<feature type="compositionally biased region" description="Basic and acidic residues" evidence="18">
    <location>
        <begin position="1"/>
        <end position="23"/>
    </location>
</feature>
<comment type="caution">
    <text evidence="22">The sequence shown here is derived from an EMBL/GenBank/DDBJ whole genome shotgun (WGS) entry which is preliminary data.</text>
</comment>
<name>A0ABN1FVZ8_9PROT</name>
<evidence type="ECO:0000259" key="20">
    <source>
        <dbReference type="Pfam" id="PF02896"/>
    </source>
</evidence>
<comment type="function">
    <text evidence="3 17">General (non sugar-specific) component of the phosphoenolpyruvate-dependent sugar phosphotransferase system (sugar PTS). This major carbohydrate active-transport system catalyzes the phosphorylation of incoming sugar substrates concomitantly with their translocation across the cell membrane. Enzyme I transfers the phosphoryl group from phosphoenolpyruvate (PEP) to the phosphoryl carrier protein (HPr).</text>
</comment>
<evidence type="ECO:0000256" key="10">
    <source>
        <dbReference type="ARBA" id="ARBA00022597"/>
    </source>
</evidence>
<dbReference type="SUPFAM" id="SSF52009">
    <property type="entry name" value="Phosphohistidine domain"/>
    <property type="match status" value="1"/>
</dbReference>
<comment type="cofactor">
    <cofactor evidence="2 17">
        <name>Mg(2+)</name>
        <dbReference type="ChEBI" id="CHEBI:18420"/>
    </cofactor>
</comment>
<keyword evidence="14 17" id="KW-0418">Kinase</keyword>
<feature type="domain" description="Phosphotransferase system enzyme I N-terminal" evidence="21">
    <location>
        <begin position="37"/>
        <end position="157"/>
    </location>
</feature>
<gene>
    <name evidence="22" type="primary">ptsP</name>
    <name evidence="22" type="ORF">GCM10009416_41500</name>
</gene>
<dbReference type="EMBL" id="BAAAFZ010000069">
    <property type="protein sequence ID" value="GAA0599038.1"/>
    <property type="molecule type" value="Genomic_DNA"/>
</dbReference>
<keyword evidence="12 17" id="KW-0598">Phosphotransferase system</keyword>
<dbReference type="InterPro" id="IPR006318">
    <property type="entry name" value="PTS_EI-like"/>
</dbReference>
<keyword evidence="13 17" id="KW-0479">Metal-binding</keyword>
<dbReference type="NCBIfam" id="TIGR01417">
    <property type="entry name" value="PTS_I_fam"/>
    <property type="match status" value="1"/>
</dbReference>
<dbReference type="InterPro" id="IPR050499">
    <property type="entry name" value="PEP-utilizing_PTS_enzyme"/>
</dbReference>
<feature type="domain" description="PEP-utilising enzyme C-terminal" evidence="20">
    <location>
        <begin position="291"/>
        <end position="587"/>
    </location>
</feature>
<evidence type="ECO:0000256" key="15">
    <source>
        <dbReference type="ARBA" id="ARBA00022842"/>
    </source>
</evidence>
<evidence type="ECO:0000256" key="3">
    <source>
        <dbReference type="ARBA" id="ARBA00002728"/>
    </source>
</evidence>
<keyword evidence="15 17" id="KW-0460">Magnesium</keyword>
<evidence type="ECO:0000259" key="19">
    <source>
        <dbReference type="Pfam" id="PF00391"/>
    </source>
</evidence>
<evidence type="ECO:0000256" key="6">
    <source>
        <dbReference type="ARBA" id="ARBA00012232"/>
    </source>
</evidence>
<evidence type="ECO:0000256" key="4">
    <source>
        <dbReference type="ARBA" id="ARBA00004496"/>
    </source>
</evidence>
<reference evidence="22 23" key="1">
    <citation type="journal article" date="2019" name="Int. J. Syst. Evol. Microbiol.">
        <title>The Global Catalogue of Microorganisms (GCM) 10K type strain sequencing project: providing services to taxonomists for standard genome sequencing and annotation.</title>
        <authorList>
            <consortium name="The Broad Institute Genomics Platform"/>
            <consortium name="The Broad Institute Genome Sequencing Center for Infectious Disease"/>
            <person name="Wu L."/>
            <person name="Ma J."/>
        </authorList>
    </citation>
    <scope>NUCLEOTIDE SEQUENCE [LARGE SCALE GENOMIC DNA]</scope>
    <source>
        <strain evidence="22 23">JCM 9933</strain>
    </source>
</reference>
<dbReference type="PRINTS" id="PR01736">
    <property type="entry name" value="PHPHTRNFRASE"/>
</dbReference>
<dbReference type="Pfam" id="PF05524">
    <property type="entry name" value="PEP-utilisers_N"/>
    <property type="match status" value="1"/>
</dbReference>
<dbReference type="Pfam" id="PF02896">
    <property type="entry name" value="PEP-utilizers_C"/>
    <property type="match status" value="1"/>
</dbReference>
<dbReference type="PANTHER" id="PTHR46244:SF3">
    <property type="entry name" value="PHOSPHOENOLPYRUVATE-PROTEIN PHOSPHOTRANSFERASE"/>
    <property type="match status" value="1"/>
</dbReference>
<evidence type="ECO:0000256" key="7">
    <source>
        <dbReference type="ARBA" id="ARBA00016544"/>
    </source>
</evidence>
<evidence type="ECO:0000256" key="16">
    <source>
        <dbReference type="ARBA" id="ARBA00033235"/>
    </source>
</evidence>
<dbReference type="Proteomes" id="UP001501588">
    <property type="component" value="Unassembled WGS sequence"/>
</dbReference>
<evidence type="ECO:0000256" key="12">
    <source>
        <dbReference type="ARBA" id="ARBA00022683"/>
    </source>
</evidence>
<keyword evidence="11 17" id="KW-0808">Transferase</keyword>
<dbReference type="InterPro" id="IPR000121">
    <property type="entry name" value="PEP_util_C"/>
</dbReference>
<evidence type="ECO:0000256" key="13">
    <source>
        <dbReference type="ARBA" id="ARBA00022723"/>
    </source>
</evidence>
<evidence type="ECO:0000313" key="23">
    <source>
        <dbReference type="Proteomes" id="UP001501588"/>
    </source>
</evidence>
<keyword evidence="23" id="KW-1185">Reference proteome</keyword>
<dbReference type="InterPro" id="IPR015813">
    <property type="entry name" value="Pyrv/PenolPyrv_kinase-like_dom"/>
</dbReference>